<evidence type="ECO:0000256" key="4">
    <source>
        <dbReference type="SAM" id="MobiDB-lite"/>
    </source>
</evidence>
<dbReference type="SMART" id="SM01179">
    <property type="entry name" value="DUF862"/>
    <property type="match status" value="1"/>
</dbReference>
<dbReference type="PANTHER" id="PTHR12378:SF80">
    <property type="entry name" value="IP06716P-RELATED"/>
    <property type="match status" value="1"/>
</dbReference>
<evidence type="ECO:0000259" key="5">
    <source>
        <dbReference type="PROSITE" id="PS51858"/>
    </source>
</evidence>
<evidence type="ECO:0000313" key="6">
    <source>
        <dbReference type="EMBL" id="KAK5115951.1"/>
    </source>
</evidence>
<sequence>MTVKKPSRLSNLLWTFGSGLLHSGIVINDKEYAYGGHNRLNTTGVYYTKPRYEPPGGTHRCSLLAGYTSLPSTEIEKIIKQVSDSEQFLGERYNLLTNNCNHFTHALCLRLSGKGAPAWLNRAAGIGLAMPCMVPREWVVPPDVETAEGELVDEGEEAAMLEGERRRERREVQRRRGAGVGAVVDIQGGGGGAGSSLAGGRRIEGYEGTPPPRLVTVRDTSGREMPVAERAPMPKR</sequence>
<organism evidence="6 7">
    <name type="scientific">Meristemomyces frigidus</name>
    <dbReference type="NCBI Taxonomy" id="1508187"/>
    <lineage>
        <taxon>Eukaryota</taxon>
        <taxon>Fungi</taxon>
        <taxon>Dikarya</taxon>
        <taxon>Ascomycota</taxon>
        <taxon>Pezizomycotina</taxon>
        <taxon>Dothideomycetes</taxon>
        <taxon>Dothideomycetidae</taxon>
        <taxon>Mycosphaerellales</taxon>
        <taxon>Teratosphaeriaceae</taxon>
        <taxon>Meristemomyces</taxon>
    </lineage>
</organism>
<dbReference type="Gene3D" id="3.90.1720.30">
    <property type="entry name" value="PPPDE domains"/>
    <property type="match status" value="1"/>
</dbReference>
<gene>
    <name evidence="6" type="ORF">LTR62_000407</name>
</gene>
<dbReference type="EMBL" id="JAVRRL010000010">
    <property type="protein sequence ID" value="KAK5115951.1"/>
    <property type="molecule type" value="Genomic_DNA"/>
</dbReference>
<dbReference type="AlphaFoldDB" id="A0AAN7YIG0"/>
<evidence type="ECO:0000256" key="3">
    <source>
        <dbReference type="ARBA" id="ARBA00022801"/>
    </source>
</evidence>
<evidence type="ECO:0000313" key="7">
    <source>
        <dbReference type="Proteomes" id="UP001310890"/>
    </source>
</evidence>
<feature type="region of interest" description="Disordered" evidence="4">
    <location>
        <begin position="183"/>
        <end position="236"/>
    </location>
</feature>
<dbReference type="PANTHER" id="PTHR12378">
    <property type="entry name" value="DESUMOYLATING ISOPEPTIDASE"/>
    <property type="match status" value="1"/>
</dbReference>
<keyword evidence="3" id="KW-0378">Hydrolase</keyword>
<reference evidence="6" key="1">
    <citation type="submission" date="2023-08" db="EMBL/GenBank/DDBJ databases">
        <title>Black Yeasts Isolated from many extreme environments.</title>
        <authorList>
            <person name="Coleine C."/>
            <person name="Stajich J.E."/>
            <person name="Selbmann L."/>
        </authorList>
    </citation>
    <scope>NUCLEOTIDE SEQUENCE</scope>
    <source>
        <strain evidence="6">CCFEE 5401</strain>
    </source>
</reference>
<accession>A0AAN7YIG0</accession>
<keyword evidence="2" id="KW-0645">Protease</keyword>
<evidence type="ECO:0000256" key="1">
    <source>
        <dbReference type="ARBA" id="ARBA00008140"/>
    </source>
</evidence>
<proteinExistence type="inferred from homology"/>
<dbReference type="GO" id="GO:0006508">
    <property type="term" value="P:proteolysis"/>
    <property type="evidence" value="ECO:0007669"/>
    <property type="project" value="UniProtKB-KW"/>
</dbReference>
<dbReference type="Pfam" id="PF05903">
    <property type="entry name" value="Peptidase_C97"/>
    <property type="match status" value="1"/>
</dbReference>
<dbReference type="GO" id="GO:0101005">
    <property type="term" value="F:deubiquitinase activity"/>
    <property type="evidence" value="ECO:0007669"/>
    <property type="project" value="TreeGrafter"/>
</dbReference>
<comment type="caution">
    <text evidence="6">The sequence shown here is derived from an EMBL/GenBank/DDBJ whole genome shotgun (WGS) entry which is preliminary data.</text>
</comment>
<protein>
    <recommendedName>
        <fullName evidence="5">PPPDE domain-containing protein</fullName>
    </recommendedName>
</protein>
<feature type="domain" description="PPPDE" evidence="5">
    <location>
        <begin position="1"/>
        <end position="138"/>
    </location>
</feature>
<dbReference type="InterPro" id="IPR042266">
    <property type="entry name" value="PPPDE_sf"/>
</dbReference>
<dbReference type="GO" id="GO:0016579">
    <property type="term" value="P:protein deubiquitination"/>
    <property type="evidence" value="ECO:0007669"/>
    <property type="project" value="TreeGrafter"/>
</dbReference>
<dbReference type="Proteomes" id="UP001310890">
    <property type="component" value="Unassembled WGS sequence"/>
</dbReference>
<dbReference type="InterPro" id="IPR008580">
    <property type="entry name" value="PPPDE_dom"/>
</dbReference>
<dbReference type="PROSITE" id="PS51858">
    <property type="entry name" value="PPPDE"/>
    <property type="match status" value="1"/>
</dbReference>
<name>A0AAN7YIG0_9PEZI</name>
<comment type="similarity">
    <text evidence="1">Belongs to the DeSI family.</text>
</comment>
<evidence type="ECO:0000256" key="2">
    <source>
        <dbReference type="ARBA" id="ARBA00022670"/>
    </source>
</evidence>